<evidence type="ECO:0000256" key="4">
    <source>
        <dbReference type="ARBA" id="ARBA00022679"/>
    </source>
</evidence>
<name>A0A553QNC0_9TELE</name>
<keyword evidence="13" id="KW-1185">Reference proteome</keyword>
<evidence type="ECO:0000256" key="2">
    <source>
        <dbReference type="ARBA" id="ARBA00012513"/>
    </source>
</evidence>
<dbReference type="Pfam" id="PF00069">
    <property type="entry name" value="Pkinase"/>
    <property type="match status" value="1"/>
</dbReference>
<feature type="domain" description="Protein kinase" evidence="11">
    <location>
        <begin position="90"/>
        <end position="375"/>
    </location>
</feature>
<evidence type="ECO:0000259" key="11">
    <source>
        <dbReference type="PROSITE" id="PS50011"/>
    </source>
</evidence>
<dbReference type="EMBL" id="SRMA01025763">
    <property type="protein sequence ID" value="TRY91218.1"/>
    <property type="molecule type" value="Genomic_DNA"/>
</dbReference>
<protein>
    <recommendedName>
        <fullName evidence="2">non-specific serine/threonine protein kinase</fullName>
        <ecNumber evidence="2">2.7.11.1</ecNumber>
    </recommendedName>
</protein>
<dbReference type="PANTHER" id="PTHR22984">
    <property type="entry name" value="SERINE/THREONINE-PROTEIN KINASE PIM"/>
    <property type="match status" value="1"/>
</dbReference>
<evidence type="ECO:0000256" key="10">
    <source>
        <dbReference type="PROSITE-ProRule" id="PRU10141"/>
    </source>
</evidence>
<dbReference type="GO" id="GO:0005737">
    <property type="term" value="C:cytoplasm"/>
    <property type="evidence" value="ECO:0007669"/>
    <property type="project" value="TreeGrafter"/>
</dbReference>
<dbReference type="Proteomes" id="UP000316079">
    <property type="component" value="Unassembled WGS sequence"/>
</dbReference>
<evidence type="ECO:0000313" key="13">
    <source>
        <dbReference type="Proteomes" id="UP000316079"/>
    </source>
</evidence>
<dbReference type="PROSITE" id="PS50011">
    <property type="entry name" value="PROTEIN_KINASE_DOM"/>
    <property type="match status" value="1"/>
</dbReference>
<dbReference type="Gene3D" id="1.10.510.10">
    <property type="entry name" value="Transferase(Phosphotransferase) domain 1"/>
    <property type="match status" value="1"/>
</dbReference>
<dbReference type="GO" id="GO:0005524">
    <property type="term" value="F:ATP binding"/>
    <property type="evidence" value="ECO:0007669"/>
    <property type="project" value="UniProtKB-UniRule"/>
</dbReference>
<evidence type="ECO:0000313" key="12">
    <source>
        <dbReference type="EMBL" id="TRY91218.1"/>
    </source>
</evidence>
<evidence type="ECO:0000256" key="3">
    <source>
        <dbReference type="ARBA" id="ARBA00022527"/>
    </source>
</evidence>
<reference evidence="12 13" key="1">
    <citation type="journal article" date="2019" name="Sci. Data">
        <title>Hybrid genome assembly and annotation of Danionella translucida.</title>
        <authorList>
            <person name="Kadobianskyi M."/>
            <person name="Schulze L."/>
            <person name="Schuelke M."/>
            <person name="Judkewitz B."/>
        </authorList>
    </citation>
    <scope>NUCLEOTIDE SEQUENCE [LARGE SCALE GENOMIC DNA]</scope>
    <source>
        <strain evidence="12 13">Bolton</strain>
    </source>
</reference>
<evidence type="ECO:0000256" key="1">
    <source>
        <dbReference type="ARBA" id="ARBA00005505"/>
    </source>
</evidence>
<dbReference type="GO" id="GO:0043066">
    <property type="term" value="P:negative regulation of apoptotic process"/>
    <property type="evidence" value="ECO:0007669"/>
    <property type="project" value="TreeGrafter"/>
</dbReference>
<keyword evidence="7 10" id="KW-0067">ATP-binding</keyword>
<feature type="binding site" evidence="10">
    <location>
        <position position="119"/>
    </location>
    <ligand>
        <name>ATP</name>
        <dbReference type="ChEBI" id="CHEBI:30616"/>
    </ligand>
</feature>
<dbReference type="InterPro" id="IPR051138">
    <property type="entry name" value="PIM_Ser/Thr_kinase"/>
</dbReference>
<evidence type="ECO:0000256" key="7">
    <source>
        <dbReference type="ARBA" id="ARBA00022840"/>
    </source>
</evidence>
<comment type="caution">
    <text evidence="12">The sequence shown here is derived from an EMBL/GenBank/DDBJ whole genome shotgun (WGS) entry which is preliminary data.</text>
</comment>
<dbReference type="EC" id="2.7.11.1" evidence="2"/>
<keyword evidence="4" id="KW-0808">Transferase</keyword>
<gene>
    <name evidence="12" type="ORF">DNTS_033622</name>
</gene>
<dbReference type="SUPFAM" id="SSF56112">
    <property type="entry name" value="Protein kinase-like (PK-like)"/>
    <property type="match status" value="1"/>
</dbReference>
<dbReference type="OrthoDB" id="8944849at2759"/>
<dbReference type="GO" id="GO:0007346">
    <property type="term" value="P:regulation of mitotic cell cycle"/>
    <property type="evidence" value="ECO:0007669"/>
    <property type="project" value="TreeGrafter"/>
</dbReference>
<dbReference type="SMART" id="SM00220">
    <property type="entry name" value="S_TKc"/>
    <property type="match status" value="1"/>
</dbReference>
<comment type="catalytic activity">
    <reaction evidence="8">
        <text>L-threonyl-[protein] + ATP = O-phospho-L-threonyl-[protein] + ADP + H(+)</text>
        <dbReference type="Rhea" id="RHEA:46608"/>
        <dbReference type="Rhea" id="RHEA-COMP:11060"/>
        <dbReference type="Rhea" id="RHEA-COMP:11605"/>
        <dbReference type="ChEBI" id="CHEBI:15378"/>
        <dbReference type="ChEBI" id="CHEBI:30013"/>
        <dbReference type="ChEBI" id="CHEBI:30616"/>
        <dbReference type="ChEBI" id="CHEBI:61977"/>
        <dbReference type="ChEBI" id="CHEBI:456216"/>
        <dbReference type="EC" id="2.7.11.1"/>
    </reaction>
</comment>
<keyword evidence="3" id="KW-0723">Serine/threonine-protein kinase</keyword>
<dbReference type="InterPro" id="IPR017441">
    <property type="entry name" value="Protein_kinase_ATP_BS"/>
</dbReference>
<evidence type="ECO:0000256" key="8">
    <source>
        <dbReference type="ARBA" id="ARBA00047899"/>
    </source>
</evidence>
<dbReference type="GO" id="GO:0004674">
    <property type="term" value="F:protein serine/threonine kinase activity"/>
    <property type="evidence" value="ECO:0007669"/>
    <property type="project" value="UniProtKB-KW"/>
</dbReference>
<accession>A0A553QNC0</accession>
<dbReference type="PROSITE" id="PS00107">
    <property type="entry name" value="PROTEIN_KINASE_ATP"/>
    <property type="match status" value="1"/>
</dbReference>
<dbReference type="PANTHER" id="PTHR22984:SF11">
    <property type="entry name" value="AURORA KINASE-RELATED"/>
    <property type="match status" value="1"/>
</dbReference>
<comment type="similarity">
    <text evidence="1">Belongs to the protein kinase superfamily. CAMK Ser/Thr protein kinase family. PIM subfamily.</text>
</comment>
<dbReference type="Gene3D" id="3.30.200.20">
    <property type="entry name" value="Phosphorylase Kinase, domain 1"/>
    <property type="match status" value="1"/>
</dbReference>
<dbReference type="AlphaFoldDB" id="A0A553QNC0"/>
<evidence type="ECO:0000256" key="5">
    <source>
        <dbReference type="ARBA" id="ARBA00022741"/>
    </source>
</evidence>
<dbReference type="InterPro" id="IPR000719">
    <property type="entry name" value="Prot_kinase_dom"/>
</dbReference>
<evidence type="ECO:0000256" key="6">
    <source>
        <dbReference type="ARBA" id="ARBA00022777"/>
    </source>
</evidence>
<keyword evidence="5 10" id="KW-0547">Nucleotide-binding</keyword>
<keyword evidence="6" id="KW-0418">Kinase</keyword>
<dbReference type="InterPro" id="IPR011009">
    <property type="entry name" value="Kinase-like_dom_sf"/>
</dbReference>
<comment type="catalytic activity">
    <reaction evidence="9">
        <text>L-seryl-[protein] + ATP = O-phospho-L-seryl-[protein] + ADP + H(+)</text>
        <dbReference type="Rhea" id="RHEA:17989"/>
        <dbReference type="Rhea" id="RHEA-COMP:9863"/>
        <dbReference type="Rhea" id="RHEA-COMP:11604"/>
        <dbReference type="ChEBI" id="CHEBI:15378"/>
        <dbReference type="ChEBI" id="CHEBI:29999"/>
        <dbReference type="ChEBI" id="CHEBI:30616"/>
        <dbReference type="ChEBI" id="CHEBI:83421"/>
        <dbReference type="ChEBI" id="CHEBI:456216"/>
        <dbReference type="EC" id="2.7.11.1"/>
    </reaction>
</comment>
<proteinExistence type="inferred from homology"/>
<organism evidence="12 13">
    <name type="scientific">Danionella cerebrum</name>
    <dbReference type="NCBI Taxonomy" id="2873325"/>
    <lineage>
        <taxon>Eukaryota</taxon>
        <taxon>Metazoa</taxon>
        <taxon>Chordata</taxon>
        <taxon>Craniata</taxon>
        <taxon>Vertebrata</taxon>
        <taxon>Euteleostomi</taxon>
        <taxon>Actinopterygii</taxon>
        <taxon>Neopterygii</taxon>
        <taxon>Teleostei</taxon>
        <taxon>Ostariophysi</taxon>
        <taxon>Cypriniformes</taxon>
        <taxon>Danionidae</taxon>
        <taxon>Danioninae</taxon>
        <taxon>Danionella</taxon>
    </lineage>
</organism>
<sequence>MSFVPVISTPCRSLSDEVKEAWPEVTEKERKKSGVLSFFSRTLSAVKGASVFRRRGTKVTHLQPAASEPSPLLGPSNEAPATAAHFSSLYDVGEKLGEGTFGSVYQGRRRSDGTKVAIKLVSKRKRKDGYMLIEPGCSEPQPPEVAINLLLKEAPISPNIVKMLDWFEEPDRHVLVMEFPHPCRNLEELVNGKRMKERVAKRVMTQVFKAADDCMKRGIHHRDIHPGNVLVNTETLQSYLIDFGLTEAQTIHTLGTMLLFLANEQLCQEESKLVFTKINPRFSKEMVEEMDLKLFSWLDVHQLLHTTRKVIKQSPEMLIQTGIDAASAGFSSPCPQPPASSQSQAQGSPLCCFKREERHTEECGRKSRPSPLKNT</sequence>
<evidence type="ECO:0000256" key="9">
    <source>
        <dbReference type="ARBA" id="ARBA00048679"/>
    </source>
</evidence>